<name>A0A367JTX3_RHIST</name>
<reference evidence="1 2" key="1">
    <citation type="journal article" date="2018" name="G3 (Bethesda)">
        <title>Phylogenetic and Phylogenomic Definition of Rhizopus Species.</title>
        <authorList>
            <person name="Gryganskyi A.P."/>
            <person name="Golan J."/>
            <person name="Dolatabadi S."/>
            <person name="Mondo S."/>
            <person name="Robb S."/>
            <person name="Idnurm A."/>
            <person name="Muszewska A."/>
            <person name="Steczkiewicz K."/>
            <person name="Masonjones S."/>
            <person name="Liao H.L."/>
            <person name="Gajdeczka M.T."/>
            <person name="Anike F."/>
            <person name="Vuek A."/>
            <person name="Anishchenko I.M."/>
            <person name="Voigt K."/>
            <person name="de Hoog G.S."/>
            <person name="Smith M.E."/>
            <person name="Heitman J."/>
            <person name="Vilgalys R."/>
            <person name="Stajich J.E."/>
        </authorList>
    </citation>
    <scope>NUCLEOTIDE SEQUENCE [LARGE SCALE GENOMIC DNA]</scope>
    <source>
        <strain evidence="1 2">LSU 92-RS-03</strain>
    </source>
</reference>
<dbReference type="AlphaFoldDB" id="A0A367JTX3"/>
<feature type="non-terminal residue" evidence="1">
    <location>
        <position position="185"/>
    </location>
</feature>
<evidence type="ECO:0000313" key="2">
    <source>
        <dbReference type="Proteomes" id="UP000253551"/>
    </source>
</evidence>
<proteinExistence type="predicted"/>
<dbReference type="STRING" id="4846.A0A367JTX3"/>
<evidence type="ECO:0000313" key="1">
    <source>
        <dbReference type="EMBL" id="RCH93299.1"/>
    </source>
</evidence>
<dbReference type="EMBL" id="PJQM01002716">
    <property type="protein sequence ID" value="RCH93299.1"/>
    <property type="molecule type" value="Genomic_DNA"/>
</dbReference>
<keyword evidence="2" id="KW-1185">Reference proteome</keyword>
<comment type="caution">
    <text evidence="1">The sequence shown here is derived from an EMBL/GenBank/DDBJ whole genome shotgun (WGS) entry which is preliminary data.</text>
</comment>
<dbReference type="Proteomes" id="UP000253551">
    <property type="component" value="Unassembled WGS sequence"/>
</dbReference>
<accession>A0A367JTX3</accession>
<gene>
    <name evidence="1" type="ORF">CU098_001848</name>
</gene>
<protein>
    <submittedName>
        <fullName evidence="1">Uncharacterized protein</fullName>
    </submittedName>
</protein>
<sequence>MTLVKQLEAVLRHAYLHDLSSEQWAVPTQECLANQPLETELCDLLLSSMFSLTRVSDPLLESYLTFAIHRLIPPEVYIRTLLTYASTIDRNPYQWSFLLSTLPRILDESIDADAMISALQHQRLEPWVDILSDLLCLLASMVAVGLDPAPKQSPLTSAFSFQVDSQFSMGSQFSNHEFGDSFDYD</sequence>
<organism evidence="1 2">
    <name type="scientific">Rhizopus stolonifer</name>
    <name type="common">Rhizopus nigricans</name>
    <dbReference type="NCBI Taxonomy" id="4846"/>
    <lineage>
        <taxon>Eukaryota</taxon>
        <taxon>Fungi</taxon>
        <taxon>Fungi incertae sedis</taxon>
        <taxon>Mucoromycota</taxon>
        <taxon>Mucoromycotina</taxon>
        <taxon>Mucoromycetes</taxon>
        <taxon>Mucorales</taxon>
        <taxon>Mucorineae</taxon>
        <taxon>Rhizopodaceae</taxon>
        <taxon>Rhizopus</taxon>
    </lineage>
</organism>